<dbReference type="GO" id="GO:0004527">
    <property type="term" value="F:exonuclease activity"/>
    <property type="evidence" value="ECO:0007669"/>
    <property type="project" value="UniProtKB-KW"/>
</dbReference>
<dbReference type="Proteomes" id="UP000886289">
    <property type="component" value="Unassembled WGS sequence"/>
</dbReference>
<dbReference type="AlphaFoldDB" id="A0A7C0U272"/>
<evidence type="ECO:0000313" key="2">
    <source>
        <dbReference type="EMBL" id="HDD44044.1"/>
    </source>
</evidence>
<reference evidence="2" key="1">
    <citation type="journal article" date="2020" name="mSystems">
        <title>Genome- and Community-Level Interaction Insights into Carbon Utilization and Element Cycling Functions of Hydrothermarchaeota in Hydrothermal Sediment.</title>
        <authorList>
            <person name="Zhou Z."/>
            <person name="Liu Y."/>
            <person name="Xu W."/>
            <person name="Pan J."/>
            <person name="Luo Z.H."/>
            <person name="Li M."/>
        </authorList>
    </citation>
    <scope>NUCLEOTIDE SEQUENCE [LARGE SCALE GENOMIC DNA]</scope>
    <source>
        <strain evidence="2">HyVt-233</strain>
    </source>
</reference>
<sequence length="278" mass="31915">MEWYIPSFDEADVEYLVKKLKIPHLLAKVLINRGLTEPEIVYRFLYPRLSYLHDPWKFKDMKKAVYRIYKAIINQEKVLIYGDYDTDGITSTSILYLFLFPLISKLFYYLPHRLKEGYGLNIQAIKRFAEMGISLLITTDCGISNKEEIVFANQLGLDVIIIDHHEVPKILPPAYAIINPKQPDCSFPFKELAGVGVTFNLLIALRQFLYRQGIWNESEIPNLKVYLDLVALGTIADMVPLIDENRIFVKCGLEVLSTTQRPGLKALKAISGLNDRIT</sequence>
<name>A0A7C0U272_DESA2</name>
<dbReference type="InterPro" id="IPR001667">
    <property type="entry name" value="DDH_dom"/>
</dbReference>
<accession>A0A7C0U272</accession>
<comment type="caution">
    <text evidence="2">The sequence shown here is derived from an EMBL/GenBank/DDBJ whole genome shotgun (WGS) entry which is preliminary data.</text>
</comment>
<keyword evidence="2" id="KW-0269">Exonuclease</keyword>
<gene>
    <name evidence="2" type="ORF">ENG63_04185</name>
</gene>
<keyword evidence="2" id="KW-0540">Nuclease</keyword>
<proteinExistence type="predicted"/>
<dbReference type="Gene3D" id="3.90.1640.30">
    <property type="match status" value="1"/>
</dbReference>
<dbReference type="EMBL" id="DRBS01000161">
    <property type="protein sequence ID" value="HDD44044.1"/>
    <property type="molecule type" value="Genomic_DNA"/>
</dbReference>
<organism evidence="2">
    <name type="scientific">Desulfofervidus auxilii</name>
    <dbReference type="NCBI Taxonomy" id="1621989"/>
    <lineage>
        <taxon>Bacteria</taxon>
        <taxon>Pseudomonadati</taxon>
        <taxon>Thermodesulfobacteriota</taxon>
        <taxon>Candidatus Desulfofervidia</taxon>
        <taxon>Candidatus Desulfofervidales</taxon>
        <taxon>Candidatus Desulfofervidaceae</taxon>
        <taxon>Candidatus Desulfofervidus</taxon>
    </lineage>
</organism>
<dbReference type="PANTHER" id="PTHR30255:SF2">
    <property type="entry name" value="SINGLE-STRANDED-DNA-SPECIFIC EXONUCLEASE RECJ"/>
    <property type="match status" value="1"/>
</dbReference>
<dbReference type="PANTHER" id="PTHR30255">
    <property type="entry name" value="SINGLE-STRANDED-DNA-SPECIFIC EXONUCLEASE RECJ"/>
    <property type="match status" value="1"/>
</dbReference>
<protein>
    <submittedName>
        <fullName evidence="2">Single-stranded-DNA-specific exonuclease RecJ</fullName>
    </submittedName>
</protein>
<dbReference type="SUPFAM" id="SSF64182">
    <property type="entry name" value="DHH phosphoesterases"/>
    <property type="match status" value="1"/>
</dbReference>
<evidence type="ECO:0000259" key="1">
    <source>
        <dbReference type="Pfam" id="PF01368"/>
    </source>
</evidence>
<dbReference type="Pfam" id="PF01368">
    <property type="entry name" value="DHH"/>
    <property type="match status" value="1"/>
</dbReference>
<dbReference type="InterPro" id="IPR051673">
    <property type="entry name" value="SSDNA_exonuclease_RecJ"/>
</dbReference>
<feature type="domain" description="DDH" evidence="1">
    <location>
        <begin position="77"/>
        <end position="234"/>
    </location>
</feature>
<dbReference type="InterPro" id="IPR038763">
    <property type="entry name" value="DHH_sf"/>
</dbReference>
<keyword evidence="2" id="KW-0378">Hydrolase</keyword>
<feature type="non-terminal residue" evidence="2">
    <location>
        <position position="278"/>
    </location>
</feature>